<dbReference type="SUPFAM" id="SSF51735">
    <property type="entry name" value="NAD(P)-binding Rossmann-fold domains"/>
    <property type="match status" value="1"/>
</dbReference>
<comment type="caution">
    <text evidence="2">The sequence shown here is derived from an EMBL/GenBank/DDBJ whole genome shotgun (WGS) entry which is preliminary data.</text>
</comment>
<dbReference type="Pfam" id="PF01370">
    <property type="entry name" value="Epimerase"/>
    <property type="match status" value="1"/>
</dbReference>
<evidence type="ECO:0000313" key="2">
    <source>
        <dbReference type="EMBL" id="MXP19833.1"/>
    </source>
</evidence>
<dbReference type="EMBL" id="WMBR01000001">
    <property type="protein sequence ID" value="MXP19833.1"/>
    <property type="molecule type" value="Genomic_DNA"/>
</dbReference>
<dbReference type="InterPro" id="IPR036291">
    <property type="entry name" value="NAD(P)-bd_dom_sf"/>
</dbReference>
<evidence type="ECO:0000259" key="1">
    <source>
        <dbReference type="Pfam" id="PF01370"/>
    </source>
</evidence>
<dbReference type="RefSeq" id="WP_160900026.1">
    <property type="nucleotide sequence ID" value="NZ_CP102850.1"/>
</dbReference>
<dbReference type="InterPro" id="IPR051783">
    <property type="entry name" value="NAD(P)-dependent_oxidoreduct"/>
</dbReference>
<dbReference type="Gene3D" id="3.40.50.720">
    <property type="entry name" value="NAD(P)-binding Rossmann-like Domain"/>
    <property type="match status" value="1"/>
</dbReference>
<dbReference type="Proteomes" id="UP000475545">
    <property type="component" value="Unassembled WGS sequence"/>
</dbReference>
<name>A0A6L7GK57_9ACTN</name>
<keyword evidence="3" id="KW-1185">Reference proteome</keyword>
<dbReference type="PANTHER" id="PTHR48079:SF6">
    <property type="entry name" value="NAD(P)-BINDING DOMAIN-CONTAINING PROTEIN-RELATED"/>
    <property type="match status" value="1"/>
</dbReference>
<dbReference type="GO" id="GO:0004029">
    <property type="term" value="F:aldehyde dehydrogenase (NAD+) activity"/>
    <property type="evidence" value="ECO:0007669"/>
    <property type="project" value="TreeGrafter"/>
</dbReference>
<accession>A0A6L7GK57</accession>
<proteinExistence type="predicted"/>
<gene>
    <name evidence="2" type="ORF">GIY30_00450</name>
</gene>
<dbReference type="AlphaFoldDB" id="A0A6L7GK57"/>
<dbReference type="PANTHER" id="PTHR48079">
    <property type="entry name" value="PROTEIN YEEZ"/>
    <property type="match status" value="1"/>
</dbReference>
<organism evidence="2 3">
    <name type="scientific">Gordonia mangrovi</name>
    <dbReference type="NCBI Taxonomy" id="2665643"/>
    <lineage>
        <taxon>Bacteria</taxon>
        <taxon>Bacillati</taxon>
        <taxon>Actinomycetota</taxon>
        <taxon>Actinomycetes</taxon>
        <taxon>Mycobacteriales</taxon>
        <taxon>Gordoniaceae</taxon>
        <taxon>Gordonia</taxon>
    </lineage>
</organism>
<reference evidence="2 3" key="1">
    <citation type="submission" date="2019-11" db="EMBL/GenBank/DDBJ databases">
        <title>Gordonia sp. nov., a novel actinobacterium isolated from mangrove soil in Hainan.</title>
        <authorList>
            <person name="Huang X."/>
            <person name="Xie Y."/>
            <person name="Chu X."/>
            <person name="Xiao K."/>
        </authorList>
    </citation>
    <scope>NUCLEOTIDE SEQUENCE [LARGE SCALE GENOMIC DNA]</scope>
    <source>
        <strain evidence="2 3">HNM0687</strain>
    </source>
</reference>
<feature type="domain" description="NAD-dependent epimerase/dehydratase" evidence="1">
    <location>
        <begin position="14"/>
        <end position="233"/>
    </location>
</feature>
<sequence length="332" mass="35156">MSDARPNPTVPGSVFITGAGGFIGRTLAARLRELGATVTGVDLVADPAEGIIAGSTTDPSTWAHALEGVDAVIHTAAIVSTVAPVEQAWEVNVLGTKKVIDAAVDAGVGRFVHLSSIAAYGWDYPDHVTEDHPTRVTGGISTYTDTKTNSELTVLANAKRGMETVIVRPADVYGPGSVWIREPLAMIKKNQMLLPEGGSGVFDVIYIDNFVDAMVLLLAADGASVEGQIFNVGEESIRTCAEYFGELASWVPGGKVTTLPIKVAAPALGVVGKLQRRLGVKSELGPALMHMFNRHVVVSNAKARDVLGFKPVVSYEEGMARQKAWARREGLI</sequence>
<dbReference type="InterPro" id="IPR001509">
    <property type="entry name" value="Epimerase_deHydtase"/>
</dbReference>
<evidence type="ECO:0000313" key="3">
    <source>
        <dbReference type="Proteomes" id="UP000475545"/>
    </source>
</evidence>
<protein>
    <submittedName>
        <fullName evidence="2">NAD-dependent epimerase/dehydratase family protein</fullName>
    </submittedName>
</protein>
<dbReference type="GO" id="GO:0005737">
    <property type="term" value="C:cytoplasm"/>
    <property type="evidence" value="ECO:0007669"/>
    <property type="project" value="TreeGrafter"/>
</dbReference>